<feature type="chain" id="PRO_5037540413" evidence="1">
    <location>
        <begin position="18"/>
        <end position="123"/>
    </location>
</feature>
<keyword evidence="1" id="KW-0732">Signal</keyword>
<evidence type="ECO:0000313" key="3">
    <source>
        <dbReference type="Proteomes" id="UP000887566"/>
    </source>
</evidence>
<organism evidence="3 4">
    <name type="scientific">Plectus sambesii</name>
    <dbReference type="NCBI Taxonomy" id="2011161"/>
    <lineage>
        <taxon>Eukaryota</taxon>
        <taxon>Metazoa</taxon>
        <taxon>Ecdysozoa</taxon>
        <taxon>Nematoda</taxon>
        <taxon>Chromadorea</taxon>
        <taxon>Plectida</taxon>
        <taxon>Plectina</taxon>
        <taxon>Plectoidea</taxon>
        <taxon>Plectidae</taxon>
        <taxon>Plectus</taxon>
    </lineage>
</organism>
<keyword evidence="3" id="KW-1185">Reference proteome</keyword>
<evidence type="ECO:0000256" key="1">
    <source>
        <dbReference type="SAM" id="SignalP"/>
    </source>
</evidence>
<dbReference type="Gene3D" id="3.40.50.410">
    <property type="entry name" value="von Willebrand factor, type A domain"/>
    <property type="match status" value="1"/>
</dbReference>
<dbReference type="PROSITE" id="PS50234">
    <property type="entry name" value="VWFA"/>
    <property type="match status" value="1"/>
</dbReference>
<dbReference type="Proteomes" id="UP000887566">
    <property type="component" value="Unplaced"/>
</dbReference>
<dbReference type="WBParaSite" id="PSAMB.scaffold9261size5162.g32257.t1">
    <property type="protein sequence ID" value="PSAMB.scaffold9261size5162.g32257.t1"/>
    <property type="gene ID" value="PSAMB.scaffold9261size5162.g32257"/>
</dbReference>
<dbReference type="InterPro" id="IPR002035">
    <property type="entry name" value="VWF_A"/>
</dbReference>
<dbReference type="SUPFAM" id="SSF53300">
    <property type="entry name" value="vWA-like"/>
    <property type="match status" value="1"/>
</dbReference>
<sequence length="123" mass="13311">MFVPVVVLLATLGGSLAQVLTNQSCVGQPCILGNSFVDIALVIDTSTSIDRPYFIAIQQFIKLWASDYTIGAATNQVQFAFVTYGTWGISYGTFSTASDAINTLNSVVDDLAYQAQPNRNLYE</sequence>
<accession>A0A914XMY1</accession>
<dbReference type="Pfam" id="PF00092">
    <property type="entry name" value="VWA"/>
    <property type="match status" value="1"/>
</dbReference>
<evidence type="ECO:0000313" key="4">
    <source>
        <dbReference type="WBParaSite" id="PSAMB.scaffold9261size5162.g32257.t1"/>
    </source>
</evidence>
<feature type="domain" description="VWFA" evidence="2">
    <location>
        <begin position="38"/>
        <end position="123"/>
    </location>
</feature>
<proteinExistence type="predicted"/>
<dbReference type="AlphaFoldDB" id="A0A914XMY1"/>
<name>A0A914XMY1_9BILA</name>
<reference evidence="4" key="1">
    <citation type="submission" date="2022-11" db="UniProtKB">
        <authorList>
            <consortium name="WormBaseParasite"/>
        </authorList>
    </citation>
    <scope>IDENTIFICATION</scope>
</reference>
<protein>
    <submittedName>
        <fullName evidence="4">VWFA domain-containing protein</fullName>
    </submittedName>
</protein>
<feature type="signal peptide" evidence="1">
    <location>
        <begin position="1"/>
        <end position="17"/>
    </location>
</feature>
<dbReference type="InterPro" id="IPR036465">
    <property type="entry name" value="vWFA_dom_sf"/>
</dbReference>
<evidence type="ECO:0000259" key="2">
    <source>
        <dbReference type="PROSITE" id="PS50234"/>
    </source>
</evidence>